<comment type="caution">
    <text evidence="2">The sequence shown here is derived from an EMBL/GenBank/DDBJ whole genome shotgun (WGS) entry which is preliminary data.</text>
</comment>
<gene>
    <name evidence="2" type="ORF">EST38_g11025</name>
</gene>
<feature type="non-terminal residue" evidence="2">
    <location>
        <position position="766"/>
    </location>
</feature>
<sequence>MFPSKLVTHPLKRTIKPCVYIPCISPPWNTCARAVRAFAQSTMQRRSASPGRPGPPPRNSNVPSSPAENVGDECRLPRPLDELGEAEIDALAKNSECRIYNINGQLFYSPNTSRDVRLPERWPEGLKENILKRQGVELRDFQRPSWYHPKYRFLPYVPIHAFFEDLICAPLRRKFEEESDFVLNYMGNWTMPPDVIEEWLAIQKQLLWLITWCHSYKSPGQRELRYASDVGFQRSFLKVEHGVALVRRSKNWFMMLFSYATWILSDHNIFSNPDRENSGLWKSLIEHVDVEFLRCFVNSTIVAISPQIPRVGCFFDLASYSPEDLGRTGRQLIRFIYSSIPVWYPLNSDTDAIFKHRAFERFRPPPELIEKFEADRSAPIPRAPMYADRDILDKWRNEVAEETSKPSKSWEVFFESREQSHARRLAKETKRQRQRRLDMEKHAATSWSDTSAFFKWVLNANTGVHVRTRLTKNEESPASPPPTPERYYGWEAATVLPGNIGKRIPFLFGLDFTDLPSASYEFEANKYLYRAFGGKEQPKPLPKTAINESLHSFFNALPHALPLDSAPEIPRSDLLPLRPFLLNELRNSITYHNGSYIIATPGDLRIVVFHPSAAIFCVRLMDRDFDHVVLSLYRHGIRFNVCIELSTPPPPPPAGHIFPIVPIRLPEGTVLDKGVYDNSLTAGKLYLVGHRRRAALLSGGLVSRIAQDMIGSPAECERLIFQHPSPNVLGSALNVIVDLGDGRFLYDDVLETVEKDYLLGIHYVTR</sequence>
<reference evidence="2 3" key="1">
    <citation type="submission" date="2019-01" db="EMBL/GenBank/DDBJ databases">
        <title>Draft genome sequence of Psathyrella aberdarensis IHI B618.</title>
        <authorList>
            <person name="Buettner E."/>
            <person name="Kellner H."/>
        </authorList>
    </citation>
    <scope>NUCLEOTIDE SEQUENCE [LARGE SCALE GENOMIC DNA]</scope>
    <source>
        <strain evidence="2 3">IHI B618</strain>
    </source>
</reference>
<proteinExistence type="predicted"/>
<dbReference type="OrthoDB" id="3270336at2759"/>
<accession>A0A4Q2D6K9</accession>
<dbReference type="EMBL" id="SDEE01000639">
    <property type="protein sequence ID" value="RXW14829.1"/>
    <property type="molecule type" value="Genomic_DNA"/>
</dbReference>
<keyword evidence="3" id="KW-1185">Reference proteome</keyword>
<dbReference type="Proteomes" id="UP000290288">
    <property type="component" value="Unassembled WGS sequence"/>
</dbReference>
<evidence type="ECO:0000313" key="2">
    <source>
        <dbReference type="EMBL" id="RXW14829.1"/>
    </source>
</evidence>
<name>A0A4Q2D6K9_9AGAR</name>
<evidence type="ECO:0000256" key="1">
    <source>
        <dbReference type="SAM" id="MobiDB-lite"/>
    </source>
</evidence>
<feature type="region of interest" description="Disordered" evidence="1">
    <location>
        <begin position="42"/>
        <end position="73"/>
    </location>
</feature>
<organism evidence="2 3">
    <name type="scientific">Candolleomyces aberdarensis</name>
    <dbReference type="NCBI Taxonomy" id="2316362"/>
    <lineage>
        <taxon>Eukaryota</taxon>
        <taxon>Fungi</taxon>
        <taxon>Dikarya</taxon>
        <taxon>Basidiomycota</taxon>
        <taxon>Agaricomycotina</taxon>
        <taxon>Agaricomycetes</taxon>
        <taxon>Agaricomycetidae</taxon>
        <taxon>Agaricales</taxon>
        <taxon>Agaricineae</taxon>
        <taxon>Psathyrellaceae</taxon>
        <taxon>Candolleomyces</taxon>
    </lineage>
</organism>
<protein>
    <submittedName>
        <fullName evidence="2">Uncharacterized protein</fullName>
    </submittedName>
</protein>
<evidence type="ECO:0000313" key="3">
    <source>
        <dbReference type="Proteomes" id="UP000290288"/>
    </source>
</evidence>
<dbReference type="AlphaFoldDB" id="A0A4Q2D6K9"/>